<sequence length="167" mass="18662">MVYGTTLRVPGGFFAPSTQKHTESEFTEALQKTMSQLPTTKPVHHHTPQEFVHPDLNHCTHVFVRVDRVKTPLEANYEGPFEVVTKHDKYFTLKGHTKENKVSIDRLKPAYIFKDVPPPNTGADDSANCSDTRESVKIRTTNQIPSKVSFPTGTLGGGYCGNPFQFS</sequence>
<dbReference type="GeneID" id="127566259"/>
<reference evidence="2" key="1">
    <citation type="submission" date="2025-08" db="UniProtKB">
        <authorList>
            <consortium name="RefSeq"/>
        </authorList>
    </citation>
    <scope>IDENTIFICATION</scope>
    <source>
        <strain evidence="2">15112-1751.03</strain>
        <tissue evidence="2">Whole Adult</tissue>
    </source>
</reference>
<protein>
    <submittedName>
        <fullName evidence="2">Uncharacterized protein LOC127566259</fullName>
    </submittedName>
</protein>
<dbReference type="OrthoDB" id="7852441at2759"/>
<evidence type="ECO:0000313" key="2">
    <source>
        <dbReference type="RefSeq" id="XP_051864242.1"/>
    </source>
</evidence>
<dbReference type="Proteomes" id="UP000515160">
    <property type="component" value="Unplaced"/>
</dbReference>
<name>A0A9C6TD26_DROAB</name>
<evidence type="ECO:0000313" key="1">
    <source>
        <dbReference type="Proteomes" id="UP000515160"/>
    </source>
</evidence>
<accession>A0A9C6TD26</accession>
<dbReference type="PANTHER" id="PTHR38681:SF1">
    <property type="entry name" value="RETROVIRUS-RELATED POL POLYPROTEIN FROM TRANSPOSON 412-LIKE PROTEIN"/>
    <property type="match status" value="1"/>
</dbReference>
<dbReference type="PANTHER" id="PTHR38681">
    <property type="entry name" value="RETROVIRUS-RELATED POL POLYPROTEIN FROM TRANSPOSON 412-LIKE PROTEIN-RELATED"/>
    <property type="match status" value="1"/>
</dbReference>
<dbReference type="RefSeq" id="XP_051864242.1">
    <property type="nucleotide sequence ID" value="XM_052008282.1"/>
</dbReference>
<dbReference type="AlphaFoldDB" id="A0A9C6TD26"/>
<proteinExistence type="predicted"/>
<gene>
    <name evidence="2" type="primary">LOC127566259</name>
</gene>
<organism evidence="1 2">
    <name type="scientific">Drosophila albomicans</name>
    <name type="common">Fruit fly</name>
    <dbReference type="NCBI Taxonomy" id="7291"/>
    <lineage>
        <taxon>Eukaryota</taxon>
        <taxon>Metazoa</taxon>
        <taxon>Ecdysozoa</taxon>
        <taxon>Arthropoda</taxon>
        <taxon>Hexapoda</taxon>
        <taxon>Insecta</taxon>
        <taxon>Pterygota</taxon>
        <taxon>Neoptera</taxon>
        <taxon>Endopterygota</taxon>
        <taxon>Diptera</taxon>
        <taxon>Brachycera</taxon>
        <taxon>Muscomorpha</taxon>
        <taxon>Ephydroidea</taxon>
        <taxon>Drosophilidae</taxon>
        <taxon>Drosophila</taxon>
    </lineage>
</organism>
<keyword evidence="1" id="KW-1185">Reference proteome</keyword>